<dbReference type="InterPro" id="IPR011993">
    <property type="entry name" value="PH-like_dom_sf"/>
</dbReference>
<name>A0AAU9Y543_9CNID</name>
<dbReference type="EMBL" id="CALNXJ010000175">
    <property type="protein sequence ID" value="CAH3168272.1"/>
    <property type="molecule type" value="Genomic_DNA"/>
</dbReference>
<evidence type="ECO:0000313" key="1">
    <source>
        <dbReference type="EMBL" id="CAH3168272.1"/>
    </source>
</evidence>
<accession>A0AAU9Y543</accession>
<dbReference type="Gene3D" id="2.30.29.30">
    <property type="entry name" value="Pleckstrin-homology domain (PH domain)/Phosphotyrosine-binding domain (PTB)"/>
    <property type="match status" value="2"/>
</dbReference>
<dbReference type="PANTHER" id="PTHR11232">
    <property type="entry name" value="PHOSPHOTYROSINE INTERACTION DOMAIN-CONTAINING FAMILY MEMBER"/>
    <property type="match status" value="1"/>
</dbReference>
<organism evidence="1 2">
    <name type="scientific">Pocillopora meandrina</name>
    <dbReference type="NCBI Taxonomy" id="46732"/>
    <lineage>
        <taxon>Eukaryota</taxon>
        <taxon>Metazoa</taxon>
        <taxon>Cnidaria</taxon>
        <taxon>Anthozoa</taxon>
        <taxon>Hexacorallia</taxon>
        <taxon>Scleractinia</taxon>
        <taxon>Astrocoeniina</taxon>
        <taxon>Pocilloporidae</taxon>
        <taxon>Pocillopora</taxon>
    </lineage>
</organism>
<proteinExistence type="predicted"/>
<sequence>MVLCLGSLKSKGHNGSWLEMGTSGEGTKFQCKLVGITDVASPEGMDMCAEAFGKLKKVKHMHPVKRITFVIPDPDDRKIFGYVFSQPDCSTGHKFYALKSENWNEHLDQAPEARAMGLTAD</sequence>
<dbReference type="PANTHER" id="PTHR11232:SF47">
    <property type="entry name" value="PROTEIN DISABLED"/>
    <property type="match status" value="1"/>
</dbReference>
<dbReference type="AlphaFoldDB" id="A0AAU9Y543"/>
<evidence type="ECO:0000313" key="2">
    <source>
        <dbReference type="Proteomes" id="UP001159428"/>
    </source>
</evidence>
<comment type="caution">
    <text evidence="1">The sequence shown here is derived from an EMBL/GenBank/DDBJ whole genome shotgun (WGS) entry which is preliminary data.</text>
</comment>
<reference evidence="1 2" key="1">
    <citation type="submission" date="2022-05" db="EMBL/GenBank/DDBJ databases">
        <authorList>
            <consortium name="Genoscope - CEA"/>
            <person name="William W."/>
        </authorList>
    </citation>
    <scope>NUCLEOTIDE SEQUENCE [LARGE SCALE GENOMIC DNA]</scope>
</reference>
<keyword evidence="2" id="KW-1185">Reference proteome</keyword>
<dbReference type="InterPro" id="IPR051133">
    <property type="entry name" value="Adapter_Engulfment-Domain"/>
</dbReference>
<dbReference type="SUPFAM" id="SSF50729">
    <property type="entry name" value="PH domain-like"/>
    <property type="match status" value="1"/>
</dbReference>
<dbReference type="Proteomes" id="UP001159428">
    <property type="component" value="Unassembled WGS sequence"/>
</dbReference>
<gene>
    <name evidence="1" type="ORF">PMEA_00008637</name>
</gene>
<protein>
    <submittedName>
        <fullName evidence="1">Uncharacterized protein</fullName>
    </submittedName>
</protein>